<evidence type="ECO:0000256" key="1">
    <source>
        <dbReference type="SAM" id="MobiDB-lite"/>
    </source>
</evidence>
<evidence type="ECO:0000313" key="4">
    <source>
        <dbReference type="EMBL" id="KAL2042159.1"/>
    </source>
</evidence>
<evidence type="ECO:0000313" key="5">
    <source>
        <dbReference type="Proteomes" id="UP001590950"/>
    </source>
</evidence>
<feature type="region of interest" description="Disordered" evidence="1">
    <location>
        <begin position="1"/>
        <end position="70"/>
    </location>
</feature>
<reference evidence="4 5" key="1">
    <citation type="submission" date="2024-09" db="EMBL/GenBank/DDBJ databases">
        <title>Rethinking Asexuality: The Enigmatic Case of Functional Sexual Genes in Lepraria (Stereocaulaceae).</title>
        <authorList>
            <person name="Doellman M."/>
            <person name="Sun Y."/>
            <person name="Barcenas-Pena A."/>
            <person name="Lumbsch H.T."/>
            <person name="Grewe F."/>
        </authorList>
    </citation>
    <scope>NUCLEOTIDE SEQUENCE [LARGE SCALE GENOMIC DNA]</scope>
    <source>
        <strain evidence="4 5">Mercado 3170</strain>
    </source>
</reference>
<comment type="caution">
    <text evidence="4">The sequence shown here is derived from an EMBL/GenBank/DDBJ whole genome shotgun (WGS) entry which is preliminary data.</text>
</comment>
<dbReference type="PANTHER" id="PTHR34502:SF3">
    <property type="entry name" value="DUF6594 DOMAIN-CONTAINING PROTEIN"/>
    <property type="match status" value="1"/>
</dbReference>
<gene>
    <name evidence="4" type="ORF">N7G274_005347</name>
</gene>
<accession>A0ABR4A9L5</accession>
<sequence>MHKATTETASAGRHPNVGEVSVDDVPHECFRPQPDDSASSHPDSATSDAPWPFDSDSSVDREGGETPWTGTTVCNRIGTAFHIRKRDPGRIDQIIRPLNDFPQGYGKVAAIEDLDADFLIYRKFGWLRNYALLHLQDELVDLQQQLERLDKWEFRDGDYKKLLSRRKDYARDDSLRRNLVSKIHSKLAQYDKALLRTQQIQAMKRPTERAQRNLYHLVNNTQSLVDNESQWTAQGVDLAALGRGPEYGWLNTFLEDSMNRVSKRATRAIFRTEEQRNKSGDERLQLLSADRLDILVRIVLTLVAAVLLLIPVAVLFRLMPTSPEDFQLRTNLQMATVFLFTLVFSLSCSIFTKARRQEVFAATAAYSAVLVVFLGNASSGLAIQPQKN</sequence>
<feature type="compositionally biased region" description="Basic and acidic residues" evidence="1">
    <location>
        <begin position="24"/>
        <end position="34"/>
    </location>
</feature>
<name>A0ABR4A9L5_9LECA</name>
<feature type="transmembrane region" description="Helical" evidence="2">
    <location>
        <begin position="294"/>
        <end position="319"/>
    </location>
</feature>
<keyword evidence="5" id="KW-1185">Reference proteome</keyword>
<dbReference type="Pfam" id="PF20237">
    <property type="entry name" value="DUF6594"/>
    <property type="match status" value="1"/>
</dbReference>
<dbReference type="InterPro" id="IPR046529">
    <property type="entry name" value="DUF6594"/>
</dbReference>
<keyword evidence="2" id="KW-0472">Membrane</keyword>
<dbReference type="PANTHER" id="PTHR34502">
    <property type="entry name" value="DUF6594 DOMAIN-CONTAINING PROTEIN-RELATED"/>
    <property type="match status" value="1"/>
</dbReference>
<proteinExistence type="predicted"/>
<evidence type="ECO:0000259" key="3">
    <source>
        <dbReference type="Pfam" id="PF20237"/>
    </source>
</evidence>
<feature type="compositionally biased region" description="Low complexity" evidence="1">
    <location>
        <begin position="35"/>
        <end position="50"/>
    </location>
</feature>
<dbReference type="EMBL" id="JBEFKJ010000015">
    <property type="protein sequence ID" value="KAL2042159.1"/>
    <property type="molecule type" value="Genomic_DNA"/>
</dbReference>
<feature type="transmembrane region" description="Helical" evidence="2">
    <location>
        <begin position="331"/>
        <end position="352"/>
    </location>
</feature>
<keyword evidence="2" id="KW-0812">Transmembrane</keyword>
<keyword evidence="2" id="KW-1133">Transmembrane helix</keyword>
<feature type="transmembrane region" description="Helical" evidence="2">
    <location>
        <begin position="359"/>
        <end position="383"/>
    </location>
</feature>
<protein>
    <recommendedName>
        <fullName evidence="3">DUF6594 domain-containing protein</fullName>
    </recommendedName>
</protein>
<feature type="domain" description="DUF6594" evidence="3">
    <location>
        <begin position="105"/>
        <end position="371"/>
    </location>
</feature>
<dbReference type="Proteomes" id="UP001590950">
    <property type="component" value="Unassembled WGS sequence"/>
</dbReference>
<evidence type="ECO:0000256" key="2">
    <source>
        <dbReference type="SAM" id="Phobius"/>
    </source>
</evidence>
<organism evidence="4 5">
    <name type="scientific">Stereocaulon virgatum</name>
    <dbReference type="NCBI Taxonomy" id="373712"/>
    <lineage>
        <taxon>Eukaryota</taxon>
        <taxon>Fungi</taxon>
        <taxon>Dikarya</taxon>
        <taxon>Ascomycota</taxon>
        <taxon>Pezizomycotina</taxon>
        <taxon>Lecanoromycetes</taxon>
        <taxon>OSLEUM clade</taxon>
        <taxon>Lecanoromycetidae</taxon>
        <taxon>Lecanorales</taxon>
        <taxon>Lecanorineae</taxon>
        <taxon>Stereocaulaceae</taxon>
        <taxon>Stereocaulon</taxon>
    </lineage>
</organism>